<reference evidence="1 2" key="1">
    <citation type="journal article" date="2022" name="DNA Res.">
        <title>Chromosomal-level genome assembly of the orchid tree Bauhinia variegata (Leguminosae; Cercidoideae) supports the allotetraploid origin hypothesis of Bauhinia.</title>
        <authorList>
            <person name="Zhong Y."/>
            <person name="Chen Y."/>
            <person name="Zheng D."/>
            <person name="Pang J."/>
            <person name="Liu Y."/>
            <person name="Luo S."/>
            <person name="Meng S."/>
            <person name="Qian L."/>
            <person name="Wei D."/>
            <person name="Dai S."/>
            <person name="Zhou R."/>
        </authorList>
    </citation>
    <scope>NUCLEOTIDE SEQUENCE [LARGE SCALE GENOMIC DNA]</scope>
    <source>
        <strain evidence="1">BV-YZ2020</strain>
    </source>
</reference>
<keyword evidence="2" id="KW-1185">Reference proteome</keyword>
<dbReference type="Proteomes" id="UP000828941">
    <property type="component" value="Chromosome 4"/>
</dbReference>
<evidence type="ECO:0000313" key="1">
    <source>
        <dbReference type="EMBL" id="KAI4349372.1"/>
    </source>
</evidence>
<proteinExistence type="predicted"/>
<protein>
    <submittedName>
        <fullName evidence="1">Uncharacterized protein</fullName>
    </submittedName>
</protein>
<dbReference type="EMBL" id="CM039429">
    <property type="protein sequence ID" value="KAI4349372.1"/>
    <property type="molecule type" value="Genomic_DNA"/>
</dbReference>
<gene>
    <name evidence="1" type="ORF">L6164_009964</name>
</gene>
<sequence length="237" mass="25791">MSNNKVKDNKVKGGLLKGFRYISHIFESEKEQEIEIGFPTDVKHVAHIGWDGPSVNTPTWMNEFKSSPSPGLASAPLNLNGDINKGTDDSVKWVSDDTRRGSRSTASNSQARDLPELPKSSRRQSTGSVTDSPSREKSDKPRSRRPSKPKDSTDGSRSTRKSGHTDSLQGSESPARSIPDVPKKTRRKKSKDTSTNIGSASKLRVKAQTCASDSNSDLGSPSGSIKSRSSQLTYDEE</sequence>
<evidence type="ECO:0000313" key="2">
    <source>
        <dbReference type="Proteomes" id="UP000828941"/>
    </source>
</evidence>
<organism evidence="1 2">
    <name type="scientific">Bauhinia variegata</name>
    <name type="common">Purple orchid tree</name>
    <name type="synonym">Phanera variegata</name>
    <dbReference type="NCBI Taxonomy" id="167791"/>
    <lineage>
        <taxon>Eukaryota</taxon>
        <taxon>Viridiplantae</taxon>
        <taxon>Streptophyta</taxon>
        <taxon>Embryophyta</taxon>
        <taxon>Tracheophyta</taxon>
        <taxon>Spermatophyta</taxon>
        <taxon>Magnoliopsida</taxon>
        <taxon>eudicotyledons</taxon>
        <taxon>Gunneridae</taxon>
        <taxon>Pentapetalae</taxon>
        <taxon>rosids</taxon>
        <taxon>fabids</taxon>
        <taxon>Fabales</taxon>
        <taxon>Fabaceae</taxon>
        <taxon>Cercidoideae</taxon>
        <taxon>Cercideae</taxon>
        <taxon>Bauhiniinae</taxon>
        <taxon>Bauhinia</taxon>
    </lineage>
</organism>
<accession>A0ACB9PLH9</accession>
<name>A0ACB9PLH9_BAUVA</name>
<comment type="caution">
    <text evidence="1">The sequence shown here is derived from an EMBL/GenBank/DDBJ whole genome shotgun (WGS) entry which is preliminary data.</text>
</comment>